<protein>
    <submittedName>
        <fullName evidence="1">Uncharacterized protein</fullName>
    </submittedName>
</protein>
<accession>X1DMK8</accession>
<feature type="non-terminal residue" evidence="1">
    <location>
        <position position="1"/>
    </location>
</feature>
<sequence length="35" mass="4258">ENWKIRSEITPRFEDVIIQKYNSDSFLDTNLDEKL</sequence>
<proteinExistence type="predicted"/>
<organism evidence="1">
    <name type="scientific">marine sediment metagenome</name>
    <dbReference type="NCBI Taxonomy" id="412755"/>
    <lineage>
        <taxon>unclassified sequences</taxon>
        <taxon>metagenomes</taxon>
        <taxon>ecological metagenomes</taxon>
    </lineage>
</organism>
<dbReference type="EMBL" id="BART01042315">
    <property type="protein sequence ID" value="GAH22186.1"/>
    <property type="molecule type" value="Genomic_DNA"/>
</dbReference>
<evidence type="ECO:0000313" key="1">
    <source>
        <dbReference type="EMBL" id="GAH22186.1"/>
    </source>
</evidence>
<name>X1DMK8_9ZZZZ</name>
<reference evidence="1" key="1">
    <citation type="journal article" date="2014" name="Front. Microbiol.">
        <title>High frequency of phylogenetically diverse reductive dehalogenase-homologous genes in deep subseafloor sedimentary metagenomes.</title>
        <authorList>
            <person name="Kawai M."/>
            <person name="Futagami T."/>
            <person name="Toyoda A."/>
            <person name="Takaki Y."/>
            <person name="Nishi S."/>
            <person name="Hori S."/>
            <person name="Arai W."/>
            <person name="Tsubouchi T."/>
            <person name="Morono Y."/>
            <person name="Uchiyama I."/>
            <person name="Ito T."/>
            <person name="Fujiyama A."/>
            <person name="Inagaki F."/>
            <person name="Takami H."/>
        </authorList>
    </citation>
    <scope>NUCLEOTIDE SEQUENCE</scope>
    <source>
        <strain evidence="1">Expedition CK06-06</strain>
    </source>
</reference>
<comment type="caution">
    <text evidence="1">The sequence shown here is derived from an EMBL/GenBank/DDBJ whole genome shotgun (WGS) entry which is preliminary data.</text>
</comment>
<gene>
    <name evidence="1" type="ORF">S01H4_67352</name>
</gene>
<feature type="non-terminal residue" evidence="1">
    <location>
        <position position="35"/>
    </location>
</feature>
<dbReference type="AlphaFoldDB" id="X1DMK8"/>